<dbReference type="Gene3D" id="3.30.70.870">
    <property type="entry name" value="Elongation Factor G (Translational Gtpase), domain 3"/>
    <property type="match status" value="1"/>
</dbReference>
<evidence type="ECO:0000256" key="1">
    <source>
        <dbReference type="ARBA" id="ARBA00022741"/>
    </source>
</evidence>
<dbReference type="InterPro" id="IPR041095">
    <property type="entry name" value="EFG_II"/>
</dbReference>
<dbReference type="Gene3D" id="3.30.70.240">
    <property type="match status" value="1"/>
</dbReference>
<evidence type="ECO:0000256" key="2">
    <source>
        <dbReference type="ARBA" id="ARBA00022917"/>
    </source>
</evidence>
<feature type="domain" description="Elongation factor EFG" evidence="4">
    <location>
        <begin position="190"/>
        <end position="311"/>
    </location>
</feature>
<dbReference type="PANTHER" id="PTHR43261:SF1">
    <property type="entry name" value="RIBOSOME-RELEASING FACTOR 2, MITOCHONDRIAL"/>
    <property type="match status" value="1"/>
</dbReference>
<proteinExistence type="predicted"/>
<dbReference type="EMBL" id="CDQK01000001">
    <property type="protein sequence ID" value="CEP20696.1"/>
    <property type="molecule type" value="Genomic_DNA"/>
</dbReference>
<evidence type="ECO:0000313" key="6">
    <source>
        <dbReference type="Proteomes" id="UP000038830"/>
    </source>
</evidence>
<protein>
    <submittedName>
        <fullName evidence="5">MEF2 protein</fullName>
    </submittedName>
</protein>
<dbReference type="GO" id="GO:0032790">
    <property type="term" value="P:ribosome disassembly"/>
    <property type="evidence" value="ECO:0007669"/>
    <property type="project" value="TreeGrafter"/>
</dbReference>
<evidence type="ECO:0000313" key="5">
    <source>
        <dbReference type="EMBL" id="CEP20696.1"/>
    </source>
</evidence>
<dbReference type="GO" id="GO:0032543">
    <property type="term" value="P:mitochondrial translation"/>
    <property type="evidence" value="ECO:0007669"/>
    <property type="project" value="TreeGrafter"/>
</dbReference>
<dbReference type="InterPro" id="IPR035647">
    <property type="entry name" value="EFG_III/V"/>
</dbReference>
<dbReference type="GO" id="GO:0005525">
    <property type="term" value="F:GTP binding"/>
    <property type="evidence" value="ECO:0007669"/>
    <property type="project" value="UniProtKB-KW"/>
</dbReference>
<dbReference type="GO" id="GO:0005739">
    <property type="term" value="C:mitochondrion"/>
    <property type="evidence" value="ECO:0007669"/>
    <property type="project" value="TreeGrafter"/>
</dbReference>
<dbReference type="Proteomes" id="UP000038830">
    <property type="component" value="Unassembled WGS sequence"/>
</dbReference>
<reference evidence="6" key="1">
    <citation type="journal article" date="2015" name="J. Biotechnol.">
        <title>The structure of the Cyberlindnera jadinii genome and its relation to Candida utilis analyzed by the occurrence of single nucleotide polymorphisms.</title>
        <authorList>
            <person name="Rupp O."/>
            <person name="Brinkrolf K."/>
            <person name="Buerth C."/>
            <person name="Kunigo M."/>
            <person name="Schneider J."/>
            <person name="Jaenicke S."/>
            <person name="Goesmann A."/>
            <person name="Puehler A."/>
            <person name="Jaeger K.-E."/>
            <person name="Ernst J.F."/>
        </authorList>
    </citation>
    <scope>NUCLEOTIDE SEQUENCE [LARGE SCALE GENOMIC DNA]</scope>
    <source>
        <strain evidence="6">ATCC 18201 / CBS 1600 / BCRC 20928 / JCM 3617 / NBRC 0987 / NRRL Y-1542</strain>
    </source>
</reference>
<evidence type="ECO:0000256" key="3">
    <source>
        <dbReference type="ARBA" id="ARBA00023134"/>
    </source>
</evidence>
<dbReference type="SUPFAM" id="SSF54980">
    <property type="entry name" value="EF-G C-terminal domain-like"/>
    <property type="match status" value="2"/>
</dbReference>
<keyword evidence="3" id="KW-0342">GTP-binding</keyword>
<keyword evidence="1" id="KW-0547">Nucleotide-binding</keyword>
<dbReference type="CDD" id="cd03713">
    <property type="entry name" value="EFG_mtEFG_C"/>
    <property type="match status" value="1"/>
</dbReference>
<name>A0A0H5BZ99_CYBJN</name>
<sequence length="315" mass="35371">MDDALEVLLREDPSLKVTVDEESGQTLLSGMGELHLEIAKGRLDDLKAKVELGKIMVSYKETILEKASGEKEQDGVKLSISIEQNPQEASKLAKNMRYVDLSDHNYLAVPYEPKDWNLHKLMPYETLTNAIISGTISSIQRGPILKLPLHSVLVTIDSIDVADDFQDATVLINVTRQLFAQLLSSSENFNIMEPMMKVSVEVSPEDIGSVIQDLTSVRKGVIDSIDEDEASSSLAEFKLISENQYVPYDPTLEFIKLRTDFTTGQKINAQVPLKEMIGYLPKLRALTQGRATYHMEFKGMEQVTAERMKEIVEEY</sequence>
<organism evidence="5 6">
    <name type="scientific">Cyberlindnera jadinii (strain ATCC 18201 / CBS 1600 / BCRC 20928 / JCM 3617 / NBRC 0987 / NRRL Y-1542)</name>
    <name type="common">Torula yeast</name>
    <name type="synonym">Candida utilis</name>
    <dbReference type="NCBI Taxonomy" id="983966"/>
    <lineage>
        <taxon>Eukaryota</taxon>
        <taxon>Fungi</taxon>
        <taxon>Dikarya</taxon>
        <taxon>Ascomycota</taxon>
        <taxon>Saccharomycotina</taxon>
        <taxon>Saccharomycetes</taxon>
        <taxon>Phaffomycetales</taxon>
        <taxon>Phaffomycetaceae</taxon>
        <taxon>Cyberlindnera</taxon>
    </lineage>
</organism>
<dbReference type="Pfam" id="PF00679">
    <property type="entry name" value="EFG_C"/>
    <property type="match status" value="1"/>
</dbReference>
<dbReference type="SMART" id="SM00838">
    <property type="entry name" value="EFG_C"/>
    <property type="match status" value="1"/>
</dbReference>
<keyword evidence="2" id="KW-0648">Protein biosynthesis</keyword>
<gene>
    <name evidence="5" type="primary">MEF2</name>
    <name evidence="5" type="ORF">BN1211_0623</name>
</gene>
<evidence type="ECO:0000259" key="4">
    <source>
        <dbReference type="SMART" id="SM00838"/>
    </source>
</evidence>
<dbReference type="PANTHER" id="PTHR43261">
    <property type="entry name" value="TRANSLATION ELONGATION FACTOR G-RELATED"/>
    <property type="match status" value="1"/>
</dbReference>
<dbReference type="GO" id="GO:0003924">
    <property type="term" value="F:GTPase activity"/>
    <property type="evidence" value="ECO:0007669"/>
    <property type="project" value="TreeGrafter"/>
</dbReference>
<dbReference type="AlphaFoldDB" id="A0A0H5BZ99"/>
<dbReference type="Pfam" id="PF14492">
    <property type="entry name" value="EFG_III"/>
    <property type="match status" value="1"/>
</dbReference>
<dbReference type="InterPro" id="IPR000640">
    <property type="entry name" value="EFG_V-like"/>
</dbReference>
<dbReference type="InterPro" id="IPR035649">
    <property type="entry name" value="EFG_V"/>
</dbReference>
<accession>A0A0H5BZ99</accession>